<dbReference type="InterPro" id="IPR054508">
    <property type="entry name" value="PIR1-like_C"/>
</dbReference>
<comment type="caution">
    <text evidence="9">The sequence shown here is derived from an EMBL/GenBank/DDBJ whole genome shotgun (WGS) entry which is preliminary data.</text>
</comment>
<reference evidence="9 10" key="1">
    <citation type="submission" date="2019-06" db="EMBL/GenBank/DDBJ databases">
        <title>A chromosomal-level reference genome of Carpinus fangiana (Coryloideae, Betulaceae).</title>
        <authorList>
            <person name="Yang X."/>
            <person name="Wang Z."/>
            <person name="Zhang L."/>
            <person name="Hao G."/>
            <person name="Liu J."/>
            <person name="Yang Y."/>
        </authorList>
    </citation>
    <scope>NUCLEOTIDE SEQUENCE [LARGE SCALE GENOMIC DNA]</scope>
    <source>
        <strain evidence="9">Cfa_2016G</strain>
        <tissue evidence="9">Leaf</tissue>
    </source>
</reference>
<comment type="subcellular location">
    <subcellularLocation>
        <location evidence="1">Secreted</location>
        <location evidence="1">Cell wall</location>
    </subcellularLocation>
</comment>
<proteinExistence type="inferred from homology"/>
<evidence type="ECO:0000256" key="6">
    <source>
        <dbReference type="ARBA" id="ARBA00038219"/>
    </source>
</evidence>
<feature type="chain" id="PRO_5024342193" description="Cell wall mannoprotein PIR1-like C-terminal domain-containing protein" evidence="7">
    <location>
        <begin position="24"/>
        <end position="496"/>
    </location>
</feature>
<keyword evidence="5" id="KW-0677">Repeat</keyword>
<accession>A0A5N6KP60</accession>
<organism evidence="9 10">
    <name type="scientific">Carpinus fangiana</name>
    <dbReference type="NCBI Taxonomy" id="176857"/>
    <lineage>
        <taxon>Eukaryota</taxon>
        <taxon>Viridiplantae</taxon>
        <taxon>Streptophyta</taxon>
        <taxon>Embryophyta</taxon>
        <taxon>Tracheophyta</taxon>
        <taxon>Spermatophyta</taxon>
        <taxon>Magnoliopsida</taxon>
        <taxon>eudicotyledons</taxon>
        <taxon>Gunneridae</taxon>
        <taxon>Pentapetalae</taxon>
        <taxon>rosids</taxon>
        <taxon>fabids</taxon>
        <taxon>Fagales</taxon>
        <taxon>Betulaceae</taxon>
        <taxon>Carpinus</taxon>
    </lineage>
</organism>
<dbReference type="Pfam" id="PF22799">
    <property type="entry name" value="PIR1-like_C"/>
    <property type="match status" value="1"/>
</dbReference>
<evidence type="ECO:0000259" key="8">
    <source>
        <dbReference type="Pfam" id="PF22799"/>
    </source>
</evidence>
<protein>
    <recommendedName>
        <fullName evidence="8">Cell wall mannoprotein PIR1-like C-terminal domain-containing protein</fullName>
    </recommendedName>
</protein>
<evidence type="ECO:0000256" key="5">
    <source>
        <dbReference type="ARBA" id="ARBA00022737"/>
    </source>
</evidence>
<evidence type="ECO:0000256" key="2">
    <source>
        <dbReference type="ARBA" id="ARBA00022512"/>
    </source>
</evidence>
<dbReference type="Proteomes" id="UP000327013">
    <property type="component" value="Unassembled WGS sequence"/>
</dbReference>
<dbReference type="AlphaFoldDB" id="A0A5N6KP60"/>
<keyword evidence="2" id="KW-0134">Cell wall</keyword>
<dbReference type="GO" id="GO:0005199">
    <property type="term" value="F:structural constituent of cell wall"/>
    <property type="evidence" value="ECO:0007669"/>
    <property type="project" value="InterPro"/>
</dbReference>
<evidence type="ECO:0000256" key="7">
    <source>
        <dbReference type="SAM" id="SignalP"/>
    </source>
</evidence>
<comment type="similarity">
    <text evidence="6">Belongs to the PIR protein family.</text>
</comment>
<keyword evidence="4 7" id="KW-0732">Signal</keyword>
<dbReference type="InterPro" id="IPR051153">
    <property type="entry name" value="Yeast_CWMannoprotein_PIR"/>
</dbReference>
<dbReference type="InterPro" id="IPR000420">
    <property type="entry name" value="Yeast_PIR_rpt"/>
</dbReference>
<sequence>MQYALAVAALAGAAFAAPQGVTARITPDAPAPAGCSPSYNGQFQITVVKAAPAKAKRQGGDLILSLADGVLTEQTKGATGYIADNYQFQFDKPPQTGAIYTAGFSACSNGSLALGGSAVFYQCLSGNFYNLYDRHWAAQCEPVFLDILPYGAAPSQTVTVAPSASAPSAVTSSASIVSGISDGQPQAPTAPVEVTSSIAVVTMISDGQPQGPTAVPTAAPYVVSQIGDGQPQAPTAPVSQIGDGQIQAPTGVVPNATVTGSPAQYTGAANALSAGSFFAAAAGAAVAYVLPRFTRTVSWRSEVTFRGAIQTISNSFILLSPLLIRCRHQQLISRISKQATPRNRSTSIDQPSRLAVAPANRNFPCRHNMTPTPLNSPILKSAPPRHPGEPRSVLARFRCDGHTCNLGRWKRRGTRRVPERPRQGRVARIPTHVSLMHNGELWSRGYRHSCWRHVCDDLMLKCKKAQGRDRNIPVVGIPSRRFSFQFVRLDFGIFHG</sequence>
<evidence type="ECO:0000256" key="1">
    <source>
        <dbReference type="ARBA" id="ARBA00004191"/>
    </source>
</evidence>
<dbReference type="EMBL" id="VIBQ01000009">
    <property type="protein sequence ID" value="KAB8336943.1"/>
    <property type="molecule type" value="Genomic_DNA"/>
</dbReference>
<keyword evidence="3" id="KW-0964">Secreted</keyword>
<feature type="signal peptide" evidence="7">
    <location>
        <begin position="1"/>
        <end position="23"/>
    </location>
</feature>
<evidence type="ECO:0000313" key="9">
    <source>
        <dbReference type="EMBL" id="KAB8336943.1"/>
    </source>
</evidence>
<keyword evidence="10" id="KW-1185">Reference proteome</keyword>
<evidence type="ECO:0000256" key="4">
    <source>
        <dbReference type="ARBA" id="ARBA00022729"/>
    </source>
</evidence>
<evidence type="ECO:0000256" key="3">
    <source>
        <dbReference type="ARBA" id="ARBA00022525"/>
    </source>
</evidence>
<dbReference type="PANTHER" id="PTHR47254:SF1">
    <property type="entry name" value="CELL WALL MANNOPROTEIN CIS3-RELATED"/>
    <property type="match status" value="1"/>
</dbReference>
<dbReference type="Pfam" id="PF00399">
    <property type="entry name" value="PIR"/>
    <property type="match status" value="1"/>
</dbReference>
<dbReference type="PROSITE" id="PS50256">
    <property type="entry name" value="PIR_REPEAT_2"/>
    <property type="match status" value="1"/>
</dbReference>
<evidence type="ECO:0000313" key="10">
    <source>
        <dbReference type="Proteomes" id="UP000327013"/>
    </source>
</evidence>
<name>A0A5N6KP60_9ROSI</name>
<dbReference type="OrthoDB" id="5415592at2759"/>
<dbReference type="PANTHER" id="PTHR47254">
    <property type="entry name" value="CELL WALL MANNOPROTEIN CIS3-RELATED"/>
    <property type="match status" value="1"/>
</dbReference>
<gene>
    <name evidence="9" type="ORF">FH972_021248</name>
</gene>
<feature type="domain" description="Cell wall mannoprotein PIR1-like C-terminal" evidence="8">
    <location>
        <begin position="69"/>
        <end position="143"/>
    </location>
</feature>